<dbReference type="InterPro" id="IPR003594">
    <property type="entry name" value="HATPase_dom"/>
</dbReference>
<dbReference type="InterPro" id="IPR000014">
    <property type="entry name" value="PAS"/>
</dbReference>
<gene>
    <name evidence="9" type="ORF">C495_10944</name>
</gene>
<evidence type="ECO:0000313" key="10">
    <source>
        <dbReference type="Proteomes" id="UP000011661"/>
    </source>
</evidence>
<dbReference type="SMART" id="SM00388">
    <property type="entry name" value="HisKA"/>
    <property type="match status" value="1"/>
</dbReference>
<dbReference type="PANTHER" id="PTHR43304:SF1">
    <property type="entry name" value="PAC DOMAIN-CONTAINING PROTEIN"/>
    <property type="match status" value="1"/>
</dbReference>
<keyword evidence="10" id="KW-1185">Reference proteome</keyword>
<evidence type="ECO:0000256" key="4">
    <source>
        <dbReference type="ARBA" id="ARBA00022679"/>
    </source>
</evidence>
<organism evidence="9 10">
    <name type="scientific">Natronorubrum sulfidifaciens JCM 14089</name>
    <dbReference type="NCBI Taxonomy" id="1230460"/>
    <lineage>
        <taxon>Archaea</taxon>
        <taxon>Methanobacteriati</taxon>
        <taxon>Methanobacteriota</taxon>
        <taxon>Stenosarchaea group</taxon>
        <taxon>Halobacteria</taxon>
        <taxon>Halobacteriales</taxon>
        <taxon>Natrialbaceae</taxon>
        <taxon>Natronorubrum</taxon>
    </lineage>
</organism>
<dbReference type="Pfam" id="PF00512">
    <property type="entry name" value="HisKA"/>
    <property type="match status" value="1"/>
</dbReference>
<sequence>MWTHSPEAVANGGDQRSHDRIDVGLMPPSGVVRTMSDRTESSGAECWSAGDERTARRCCQALVETVDGGVFRLDVDDRFVAVDDTFLELTGYSCSELLGERLATVLPSLEPAQFEEAVRGHRPDGTANVVPLERTLRTAAGDTVRCDLRLTRLRADGRTAEFVGIVRPVEQSEPSAVPDQPKSTAVESTAMALETTVSEILGRVSDAFYALDESWRFTHVNERAEELLGHSSDDLVGERIWEVFPGGKRSELADRYQEAMATQESISWERYSQSLELWMEIQVYPSETGLSVYFRDITARKRRERQLERYERIIETIDDGIYVLDEDDRFVAVNDAYTELTGYDRDELLGAPASLISSEPALEQTKQLATDDNEPSTLETTLETKDGTPVPIEATVTTISTAEHTAPDAAVGTSSDTPRDGERTRADAADGSNKWAGIVRDVTEREAYQRELEASNERLEQFAYAASHDLQEPLRMVSSYLRLLERRYDDALDDDGLEFLEYAVDGAERMSAMIDGLLEYSRVETRAGELEPVDLEAVFEDAREDLALRIDEQEADVTVSSLPCVRGDGNQLRQVFQNLLSNAFEYSGDEPPRVHVSAEQSGSEWIVSVRDEGIGIDPDETTRIFEVFQRLHTHDEHPGTGIGLALCRRIVERHGGDIWVETEPGAGATFSMTLPAVDDPESCEPCSH</sequence>
<keyword evidence="5 9" id="KW-0418">Kinase</keyword>
<dbReference type="EC" id="2.7.13.3" evidence="2"/>
<dbReference type="PROSITE" id="PS50109">
    <property type="entry name" value="HIS_KIN"/>
    <property type="match status" value="1"/>
</dbReference>
<dbReference type="Gene3D" id="3.30.565.10">
    <property type="entry name" value="Histidine kinase-like ATPase, C-terminal domain"/>
    <property type="match status" value="1"/>
</dbReference>
<keyword evidence="4" id="KW-0808">Transferase</keyword>
<dbReference type="GO" id="GO:0006355">
    <property type="term" value="P:regulation of DNA-templated transcription"/>
    <property type="evidence" value="ECO:0007669"/>
    <property type="project" value="InterPro"/>
</dbReference>
<dbReference type="SUPFAM" id="SSF55874">
    <property type="entry name" value="ATPase domain of HSP90 chaperone/DNA topoisomerase II/histidine kinase"/>
    <property type="match status" value="1"/>
</dbReference>
<dbReference type="Proteomes" id="UP000011661">
    <property type="component" value="Unassembled WGS sequence"/>
</dbReference>
<dbReference type="Pfam" id="PF08448">
    <property type="entry name" value="PAS_4"/>
    <property type="match status" value="1"/>
</dbReference>
<dbReference type="Gene3D" id="1.10.287.130">
    <property type="match status" value="1"/>
</dbReference>
<evidence type="ECO:0000256" key="5">
    <source>
        <dbReference type="ARBA" id="ARBA00022777"/>
    </source>
</evidence>
<dbReference type="EMBL" id="AOHX01000039">
    <property type="protein sequence ID" value="ELY44414.1"/>
    <property type="molecule type" value="Genomic_DNA"/>
</dbReference>
<dbReference type="InterPro" id="IPR052162">
    <property type="entry name" value="Sensor_kinase/Photoreceptor"/>
</dbReference>
<dbReference type="CDD" id="cd00130">
    <property type="entry name" value="PAS"/>
    <property type="match status" value="3"/>
</dbReference>
<feature type="region of interest" description="Disordered" evidence="6">
    <location>
        <begin position="1"/>
        <end position="37"/>
    </location>
</feature>
<dbReference type="CDD" id="cd00082">
    <property type="entry name" value="HisKA"/>
    <property type="match status" value="1"/>
</dbReference>
<dbReference type="PANTHER" id="PTHR43304">
    <property type="entry name" value="PHYTOCHROME-LIKE PROTEIN CPH1"/>
    <property type="match status" value="1"/>
</dbReference>
<evidence type="ECO:0000256" key="1">
    <source>
        <dbReference type="ARBA" id="ARBA00000085"/>
    </source>
</evidence>
<feature type="domain" description="PAS" evidence="8">
    <location>
        <begin position="193"/>
        <end position="263"/>
    </location>
</feature>
<dbReference type="FunFam" id="3.30.565.10:FF:000006">
    <property type="entry name" value="Sensor histidine kinase WalK"/>
    <property type="match status" value="1"/>
</dbReference>
<evidence type="ECO:0000313" key="9">
    <source>
        <dbReference type="EMBL" id="ELY44414.1"/>
    </source>
</evidence>
<comment type="caution">
    <text evidence="9">The sequence shown here is derived from an EMBL/GenBank/DDBJ whole genome shotgun (WGS) entry which is preliminary data.</text>
</comment>
<dbReference type="NCBIfam" id="TIGR00229">
    <property type="entry name" value="sensory_box"/>
    <property type="match status" value="3"/>
</dbReference>
<dbReference type="eggNOG" id="arCOG02358">
    <property type="taxonomic scope" value="Archaea"/>
</dbReference>
<feature type="domain" description="Histidine kinase" evidence="7">
    <location>
        <begin position="465"/>
        <end position="678"/>
    </location>
</feature>
<name>L9W4M4_9EURY</name>
<dbReference type="Pfam" id="PF00989">
    <property type="entry name" value="PAS"/>
    <property type="match status" value="2"/>
</dbReference>
<dbReference type="InterPro" id="IPR013767">
    <property type="entry name" value="PAS_fold"/>
</dbReference>
<dbReference type="InterPro" id="IPR005467">
    <property type="entry name" value="His_kinase_dom"/>
</dbReference>
<dbReference type="InterPro" id="IPR035965">
    <property type="entry name" value="PAS-like_dom_sf"/>
</dbReference>
<evidence type="ECO:0000256" key="2">
    <source>
        <dbReference type="ARBA" id="ARBA00012438"/>
    </source>
</evidence>
<evidence type="ECO:0000259" key="7">
    <source>
        <dbReference type="PROSITE" id="PS50109"/>
    </source>
</evidence>
<dbReference type="InterPro" id="IPR004358">
    <property type="entry name" value="Sig_transdc_His_kin-like_C"/>
</dbReference>
<evidence type="ECO:0000256" key="6">
    <source>
        <dbReference type="SAM" id="MobiDB-lite"/>
    </source>
</evidence>
<dbReference type="Pfam" id="PF02518">
    <property type="entry name" value="HATPase_c"/>
    <property type="match status" value="1"/>
</dbReference>
<dbReference type="SMART" id="SM00387">
    <property type="entry name" value="HATPase_c"/>
    <property type="match status" value="1"/>
</dbReference>
<dbReference type="InterPro" id="IPR036097">
    <property type="entry name" value="HisK_dim/P_sf"/>
</dbReference>
<protein>
    <recommendedName>
        <fullName evidence="2">histidine kinase</fullName>
        <ecNumber evidence="2">2.7.13.3</ecNumber>
    </recommendedName>
</protein>
<dbReference type="SUPFAM" id="SSF47384">
    <property type="entry name" value="Homodimeric domain of signal transducing histidine kinase"/>
    <property type="match status" value="1"/>
</dbReference>
<dbReference type="InterPro" id="IPR003661">
    <property type="entry name" value="HisK_dim/P_dom"/>
</dbReference>
<feature type="domain" description="PAS" evidence="8">
    <location>
        <begin position="62"/>
        <end position="111"/>
    </location>
</feature>
<accession>L9W4M4</accession>
<dbReference type="STRING" id="1230460.C495_10944"/>
<feature type="region of interest" description="Disordered" evidence="6">
    <location>
        <begin position="401"/>
        <end position="430"/>
    </location>
</feature>
<dbReference type="PROSITE" id="PS50112">
    <property type="entry name" value="PAS"/>
    <property type="match status" value="3"/>
</dbReference>
<comment type="catalytic activity">
    <reaction evidence="1">
        <text>ATP + protein L-histidine = ADP + protein N-phospho-L-histidine.</text>
        <dbReference type="EC" id="2.7.13.3"/>
    </reaction>
</comment>
<dbReference type="GO" id="GO:0000155">
    <property type="term" value="F:phosphorelay sensor kinase activity"/>
    <property type="evidence" value="ECO:0007669"/>
    <property type="project" value="InterPro"/>
</dbReference>
<feature type="domain" description="PAS" evidence="8">
    <location>
        <begin position="306"/>
        <end position="350"/>
    </location>
</feature>
<dbReference type="InterPro" id="IPR036890">
    <property type="entry name" value="HATPase_C_sf"/>
</dbReference>
<reference evidence="9 10" key="1">
    <citation type="journal article" date="2014" name="PLoS Genet.">
        <title>Phylogenetically driven sequencing of extremely halophilic archaea reveals strategies for static and dynamic osmo-response.</title>
        <authorList>
            <person name="Becker E.A."/>
            <person name="Seitzer P.M."/>
            <person name="Tritt A."/>
            <person name="Larsen D."/>
            <person name="Krusor M."/>
            <person name="Yao A.I."/>
            <person name="Wu D."/>
            <person name="Madern D."/>
            <person name="Eisen J.A."/>
            <person name="Darling A.E."/>
            <person name="Facciotti M.T."/>
        </authorList>
    </citation>
    <scope>NUCLEOTIDE SEQUENCE [LARGE SCALE GENOMIC DNA]</scope>
    <source>
        <strain evidence="9 10">JCM 14089</strain>
    </source>
</reference>
<dbReference type="InterPro" id="IPR013656">
    <property type="entry name" value="PAS_4"/>
</dbReference>
<dbReference type="SMART" id="SM00091">
    <property type="entry name" value="PAS"/>
    <property type="match status" value="3"/>
</dbReference>
<evidence type="ECO:0000256" key="3">
    <source>
        <dbReference type="ARBA" id="ARBA00022553"/>
    </source>
</evidence>
<proteinExistence type="predicted"/>
<dbReference type="PATRIC" id="fig|1230460.4.peg.2222"/>
<keyword evidence="3" id="KW-0597">Phosphoprotein</keyword>
<dbReference type="AlphaFoldDB" id="L9W4M4"/>
<dbReference type="Gene3D" id="3.30.450.20">
    <property type="entry name" value="PAS domain"/>
    <property type="match status" value="3"/>
</dbReference>
<dbReference type="eggNOG" id="arCOG06712">
    <property type="taxonomic scope" value="Archaea"/>
</dbReference>
<dbReference type="SUPFAM" id="SSF55785">
    <property type="entry name" value="PYP-like sensor domain (PAS domain)"/>
    <property type="match status" value="3"/>
</dbReference>
<feature type="compositionally biased region" description="Basic and acidic residues" evidence="6">
    <location>
        <begin position="417"/>
        <end position="428"/>
    </location>
</feature>
<dbReference type="PRINTS" id="PR00344">
    <property type="entry name" value="BCTRLSENSOR"/>
</dbReference>
<evidence type="ECO:0000259" key="8">
    <source>
        <dbReference type="PROSITE" id="PS50112"/>
    </source>
</evidence>